<evidence type="ECO:0000313" key="3">
    <source>
        <dbReference type="Proteomes" id="UP000186817"/>
    </source>
</evidence>
<protein>
    <submittedName>
        <fullName evidence="2">Uncharacterized protein</fullName>
    </submittedName>
</protein>
<accession>A0A1Q9F3Z5</accession>
<feature type="compositionally biased region" description="Basic and acidic residues" evidence="1">
    <location>
        <begin position="108"/>
        <end position="125"/>
    </location>
</feature>
<proteinExistence type="predicted"/>
<feature type="region of interest" description="Disordered" evidence="1">
    <location>
        <begin position="96"/>
        <end position="138"/>
    </location>
</feature>
<dbReference type="EMBL" id="LSRX01000016">
    <property type="protein sequence ID" value="OLQ14414.1"/>
    <property type="molecule type" value="Genomic_DNA"/>
</dbReference>
<evidence type="ECO:0000313" key="2">
    <source>
        <dbReference type="EMBL" id="OLQ14414.1"/>
    </source>
</evidence>
<name>A0A1Q9F3Z5_SYMMI</name>
<gene>
    <name evidence="2" type="ORF">AK812_SmicGene1555</name>
</gene>
<sequence length="223" mass="24434">MSITESEANFSARAQKLGLSADVLQLVVDGGVNTLAKFAYVSSFIPGQSDETPFVTALKELLKRDATVGELSVFRRLHSESYALVAAELKAQVERTTDAPARSLAAPDRADDETRNSRDKEDRTLTVDNSGNVHIKNTDIKGEASPLNRYREVPAGYVRVSIQQLLQVTAAGRPLDAVWMKCADSTEVRMPDDLKACEVESISDERLFGITIGFGFPLFFFAT</sequence>
<reference evidence="2 3" key="1">
    <citation type="submission" date="2016-02" db="EMBL/GenBank/DDBJ databases">
        <title>Genome analysis of coral dinoflagellate symbionts highlights evolutionary adaptations to a symbiotic lifestyle.</title>
        <authorList>
            <person name="Aranda M."/>
            <person name="Li Y."/>
            <person name="Liew Y.J."/>
            <person name="Baumgarten S."/>
            <person name="Simakov O."/>
            <person name="Wilson M."/>
            <person name="Piel J."/>
            <person name="Ashoor H."/>
            <person name="Bougouffa S."/>
            <person name="Bajic V.B."/>
            <person name="Ryu T."/>
            <person name="Ravasi T."/>
            <person name="Bayer T."/>
            <person name="Micklem G."/>
            <person name="Kim H."/>
            <person name="Bhak J."/>
            <person name="Lajeunesse T.C."/>
            <person name="Voolstra C.R."/>
        </authorList>
    </citation>
    <scope>NUCLEOTIDE SEQUENCE [LARGE SCALE GENOMIC DNA]</scope>
    <source>
        <strain evidence="2 3">CCMP2467</strain>
    </source>
</reference>
<keyword evidence="3" id="KW-1185">Reference proteome</keyword>
<evidence type="ECO:0000256" key="1">
    <source>
        <dbReference type="SAM" id="MobiDB-lite"/>
    </source>
</evidence>
<organism evidence="2 3">
    <name type="scientific">Symbiodinium microadriaticum</name>
    <name type="common">Dinoflagellate</name>
    <name type="synonym">Zooxanthella microadriatica</name>
    <dbReference type="NCBI Taxonomy" id="2951"/>
    <lineage>
        <taxon>Eukaryota</taxon>
        <taxon>Sar</taxon>
        <taxon>Alveolata</taxon>
        <taxon>Dinophyceae</taxon>
        <taxon>Suessiales</taxon>
        <taxon>Symbiodiniaceae</taxon>
        <taxon>Symbiodinium</taxon>
    </lineage>
</organism>
<dbReference type="AlphaFoldDB" id="A0A1Q9F3Z5"/>
<dbReference type="Proteomes" id="UP000186817">
    <property type="component" value="Unassembled WGS sequence"/>
</dbReference>
<comment type="caution">
    <text evidence="2">The sequence shown here is derived from an EMBL/GenBank/DDBJ whole genome shotgun (WGS) entry which is preliminary data.</text>
</comment>
<dbReference type="OrthoDB" id="408262at2759"/>